<organism evidence="4 5">
    <name type="scientific">Cesiribacter andamanensis AMV16</name>
    <dbReference type="NCBI Taxonomy" id="1279009"/>
    <lineage>
        <taxon>Bacteria</taxon>
        <taxon>Pseudomonadati</taxon>
        <taxon>Bacteroidota</taxon>
        <taxon>Cytophagia</taxon>
        <taxon>Cytophagales</taxon>
        <taxon>Cesiribacteraceae</taxon>
        <taxon>Cesiribacter</taxon>
    </lineage>
</organism>
<dbReference type="Pfam" id="PF00293">
    <property type="entry name" value="NUDIX"/>
    <property type="match status" value="1"/>
</dbReference>
<dbReference type="PANTHER" id="PTHR43736:SF1">
    <property type="entry name" value="DIHYDRONEOPTERIN TRIPHOSPHATE DIPHOSPHATASE"/>
    <property type="match status" value="1"/>
</dbReference>
<evidence type="ECO:0000313" key="5">
    <source>
        <dbReference type="Proteomes" id="UP000011910"/>
    </source>
</evidence>
<dbReference type="AlphaFoldDB" id="M7NVN4"/>
<dbReference type="Gene3D" id="3.90.79.10">
    <property type="entry name" value="Nucleoside Triphosphate Pyrophosphohydrolase"/>
    <property type="match status" value="1"/>
</dbReference>
<dbReference type="PANTHER" id="PTHR43736">
    <property type="entry name" value="ADP-RIBOSE PYROPHOSPHATASE"/>
    <property type="match status" value="1"/>
</dbReference>
<dbReference type="RefSeq" id="WP_009195739.1">
    <property type="nucleotide sequence ID" value="NZ_AODQ01000055.1"/>
</dbReference>
<dbReference type="GO" id="GO:0016787">
    <property type="term" value="F:hydrolase activity"/>
    <property type="evidence" value="ECO:0007669"/>
    <property type="project" value="UniProtKB-KW"/>
</dbReference>
<comment type="caution">
    <text evidence="4">The sequence shown here is derived from an EMBL/GenBank/DDBJ whole genome shotgun (WGS) entry which is preliminary data.</text>
</comment>
<dbReference type="EMBL" id="AODQ01000055">
    <property type="protein sequence ID" value="EMR02539.1"/>
    <property type="molecule type" value="Genomic_DNA"/>
</dbReference>
<dbReference type="SUPFAM" id="SSF55811">
    <property type="entry name" value="Nudix"/>
    <property type="match status" value="1"/>
</dbReference>
<sequence>MPTYDYPRPAVTVDALVFWLQPQDLQVLLIKRKNDPFKGCWSLPGGFMDMDETPEEAVVRELAEETGLAVEYVVQIGAFGAVERDPRHRTLSIAYLSVLTDEPGEVKGADDATEACWFSLHDLPLRLAFDHKDILQQAKVFADMYFRTAVAGSDEAFQLSQSEIDQLVTHVA</sequence>
<dbReference type="InterPro" id="IPR020084">
    <property type="entry name" value="NUDIX_hydrolase_CS"/>
</dbReference>
<dbReference type="GO" id="GO:0016779">
    <property type="term" value="F:nucleotidyltransferase activity"/>
    <property type="evidence" value="ECO:0007669"/>
    <property type="project" value="UniProtKB-KW"/>
</dbReference>
<keyword evidence="5" id="KW-1185">Reference proteome</keyword>
<name>M7NVN4_9BACT</name>
<dbReference type="InterPro" id="IPR020476">
    <property type="entry name" value="Nudix_hydrolase"/>
</dbReference>
<keyword evidence="4" id="KW-0548">Nucleotidyltransferase</keyword>
<keyword evidence="1 2" id="KW-0378">Hydrolase</keyword>
<reference evidence="4 5" key="1">
    <citation type="journal article" date="2013" name="Genome Announc.">
        <title>Draft Genome Sequence of Cesiribacter andamanensis Strain AMV16T, Isolated from a Soil Sample from a Mud Volcano in the Andaman Islands, India.</title>
        <authorList>
            <person name="Shivaji S."/>
            <person name="Ara S."/>
            <person name="Begum Z."/>
            <person name="Srinivas T.N."/>
            <person name="Singh A."/>
            <person name="Kumar Pinnaka A."/>
        </authorList>
    </citation>
    <scope>NUCLEOTIDE SEQUENCE [LARGE SCALE GENOMIC DNA]</scope>
    <source>
        <strain evidence="4 5">AMV16</strain>
    </source>
</reference>
<evidence type="ECO:0000256" key="1">
    <source>
        <dbReference type="ARBA" id="ARBA00022801"/>
    </source>
</evidence>
<dbReference type="CDD" id="cd18873">
    <property type="entry name" value="NUDIX_NadM_like"/>
    <property type="match status" value="1"/>
</dbReference>
<evidence type="ECO:0000259" key="3">
    <source>
        <dbReference type="PROSITE" id="PS51462"/>
    </source>
</evidence>
<dbReference type="InterPro" id="IPR000086">
    <property type="entry name" value="NUDIX_hydrolase_dom"/>
</dbReference>
<gene>
    <name evidence="4" type="ORF">ADICEAN_02348</name>
</gene>
<evidence type="ECO:0000313" key="4">
    <source>
        <dbReference type="EMBL" id="EMR02539.1"/>
    </source>
</evidence>
<feature type="domain" description="Nudix hydrolase" evidence="3">
    <location>
        <begin position="6"/>
        <end position="141"/>
    </location>
</feature>
<dbReference type="InterPro" id="IPR015797">
    <property type="entry name" value="NUDIX_hydrolase-like_dom_sf"/>
</dbReference>
<dbReference type="PROSITE" id="PS00893">
    <property type="entry name" value="NUDIX_BOX"/>
    <property type="match status" value="1"/>
</dbReference>
<dbReference type="Proteomes" id="UP000011910">
    <property type="component" value="Unassembled WGS sequence"/>
</dbReference>
<dbReference type="PROSITE" id="PS51462">
    <property type="entry name" value="NUDIX"/>
    <property type="match status" value="1"/>
</dbReference>
<comment type="similarity">
    <text evidence="2">Belongs to the Nudix hydrolase family.</text>
</comment>
<dbReference type="OrthoDB" id="9786141at2"/>
<keyword evidence="4" id="KW-0808">Transferase</keyword>
<evidence type="ECO:0000256" key="2">
    <source>
        <dbReference type="RuleBase" id="RU003476"/>
    </source>
</evidence>
<accession>M7NVN4</accession>
<protein>
    <submittedName>
        <fullName evidence="4">Bifunctional NMN adenylyltransferase/Nudix hydrolase</fullName>
    </submittedName>
</protein>
<dbReference type="eggNOG" id="COG1051">
    <property type="taxonomic scope" value="Bacteria"/>
</dbReference>
<dbReference type="STRING" id="1279009.ADICEAN_02348"/>
<proteinExistence type="inferred from homology"/>
<dbReference type="PRINTS" id="PR00502">
    <property type="entry name" value="NUDIXFAMILY"/>
</dbReference>